<dbReference type="PROSITE" id="PS50928">
    <property type="entry name" value="ABC_TM1"/>
    <property type="match status" value="1"/>
</dbReference>
<feature type="transmembrane region" description="Helical" evidence="8">
    <location>
        <begin position="144"/>
        <end position="166"/>
    </location>
</feature>
<evidence type="ECO:0000256" key="4">
    <source>
        <dbReference type="ARBA" id="ARBA00022475"/>
    </source>
</evidence>
<evidence type="ECO:0000313" key="11">
    <source>
        <dbReference type="Proteomes" id="UP001286174"/>
    </source>
</evidence>
<dbReference type="GO" id="GO:0048473">
    <property type="term" value="P:D-methionine transmembrane transport"/>
    <property type="evidence" value="ECO:0007669"/>
    <property type="project" value="TreeGrafter"/>
</dbReference>
<feature type="domain" description="ABC transmembrane type-1" evidence="9">
    <location>
        <begin position="11"/>
        <end position="205"/>
    </location>
</feature>
<sequence length="213" mass="23436">MNMSSVLWQGTQQTLYMVFFSTLVAVIVGFFLSIVLTLTAPDGLKPNKVVYGILDVIVNIFRSFPFIILMLLVIPLTRLIVGKSIGTTAAIVPLTIYAIPFIARVFENAMRETDAGVIEAAKSFGATDMQIIWRVYFKESVPRLLNGIVLLIINMVGASAMAGTVGGGGLGDVAIRKGYQSYDIKYLFWTSVILIVFVQLVQAVGNWLYRKKS</sequence>
<reference evidence="10 11" key="1">
    <citation type="submission" date="2022-03" db="EMBL/GenBank/DDBJ databases">
        <title>Novel taxa within the pig intestine.</title>
        <authorList>
            <person name="Wylensek D."/>
            <person name="Bishof K."/>
            <person name="Afrizal A."/>
            <person name="Clavel T."/>
        </authorList>
    </citation>
    <scope>NUCLEOTIDE SEQUENCE [LARGE SCALE GENOMIC DNA]</scope>
    <source>
        <strain evidence="10 11">CLA-KB-P133</strain>
    </source>
</reference>
<comment type="caution">
    <text evidence="10">The sequence shown here is derived from an EMBL/GenBank/DDBJ whole genome shotgun (WGS) entry which is preliminary data.</text>
</comment>
<evidence type="ECO:0000256" key="1">
    <source>
        <dbReference type="ARBA" id="ARBA00004651"/>
    </source>
</evidence>
<dbReference type="PANTHER" id="PTHR30450">
    <property type="entry name" value="ABC TRANSPORTER PERMEASE"/>
    <property type="match status" value="1"/>
</dbReference>
<dbReference type="AlphaFoldDB" id="A0AB35U8R1"/>
<dbReference type="Pfam" id="PF00528">
    <property type="entry name" value="BPD_transp_1"/>
    <property type="match status" value="1"/>
</dbReference>
<dbReference type="CDD" id="cd06261">
    <property type="entry name" value="TM_PBP2"/>
    <property type="match status" value="1"/>
</dbReference>
<evidence type="ECO:0000313" key="10">
    <source>
        <dbReference type="EMBL" id="MDX8420617.1"/>
    </source>
</evidence>
<organism evidence="10 11">
    <name type="scientific">Grylomicrobium aquisgranensis</name>
    <dbReference type="NCBI Taxonomy" id="2926318"/>
    <lineage>
        <taxon>Bacteria</taxon>
        <taxon>Bacillati</taxon>
        <taxon>Bacillota</taxon>
        <taxon>Erysipelotrichia</taxon>
        <taxon>Erysipelotrichales</taxon>
        <taxon>Erysipelotrichaceae</taxon>
        <taxon>Grylomicrobium</taxon>
    </lineage>
</organism>
<keyword evidence="7 8" id="KW-0472">Membrane</keyword>
<dbReference type="InterPro" id="IPR000515">
    <property type="entry name" value="MetI-like"/>
</dbReference>
<feature type="transmembrane region" description="Helical" evidence="8">
    <location>
        <begin position="15"/>
        <end position="38"/>
    </location>
</feature>
<keyword evidence="4" id="KW-1003">Cell membrane</keyword>
<keyword evidence="5 8" id="KW-0812">Transmembrane</keyword>
<comment type="subcellular location">
    <subcellularLocation>
        <location evidence="1 8">Cell membrane</location>
        <topology evidence="1 8">Multi-pass membrane protein</topology>
    </subcellularLocation>
</comment>
<protein>
    <submittedName>
        <fullName evidence="10">ABC transporter permease</fullName>
    </submittedName>
</protein>
<evidence type="ECO:0000256" key="7">
    <source>
        <dbReference type="ARBA" id="ARBA00023136"/>
    </source>
</evidence>
<dbReference type="RefSeq" id="WP_370596724.1">
    <property type="nucleotide sequence ID" value="NZ_JALBUR010000053.1"/>
</dbReference>
<evidence type="ECO:0000256" key="6">
    <source>
        <dbReference type="ARBA" id="ARBA00022989"/>
    </source>
</evidence>
<evidence type="ECO:0000256" key="2">
    <source>
        <dbReference type="ARBA" id="ARBA00007069"/>
    </source>
</evidence>
<dbReference type="EMBL" id="JALBUR010000053">
    <property type="protein sequence ID" value="MDX8420617.1"/>
    <property type="molecule type" value="Genomic_DNA"/>
</dbReference>
<name>A0AB35U8R1_9FIRM</name>
<dbReference type="Gene3D" id="1.10.3720.10">
    <property type="entry name" value="MetI-like"/>
    <property type="match status" value="1"/>
</dbReference>
<dbReference type="SUPFAM" id="SSF161098">
    <property type="entry name" value="MetI-like"/>
    <property type="match status" value="1"/>
</dbReference>
<dbReference type="InterPro" id="IPR051322">
    <property type="entry name" value="AA_ABC_Transporter_Permease"/>
</dbReference>
<feature type="transmembrane region" description="Helical" evidence="8">
    <location>
        <begin position="50"/>
        <end position="74"/>
    </location>
</feature>
<keyword evidence="6 8" id="KW-1133">Transmembrane helix</keyword>
<keyword evidence="3 8" id="KW-0813">Transport</keyword>
<evidence type="ECO:0000256" key="5">
    <source>
        <dbReference type="ARBA" id="ARBA00022692"/>
    </source>
</evidence>
<evidence type="ECO:0000259" key="9">
    <source>
        <dbReference type="PROSITE" id="PS50928"/>
    </source>
</evidence>
<proteinExistence type="inferred from homology"/>
<accession>A0AB35U8R1</accession>
<feature type="transmembrane region" description="Helical" evidence="8">
    <location>
        <begin position="186"/>
        <end position="209"/>
    </location>
</feature>
<feature type="transmembrane region" description="Helical" evidence="8">
    <location>
        <begin position="80"/>
        <end position="103"/>
    </location>
</feature>
<gene>
    <name evidence="10" type="ORF">MOZ60_11055</name>
</gene>
<dbReference type="Proteomes" id="UP001286174">
    <property type="component" value="Unassembled WGS sequence"/>
</dbReference>
<dbReference type="PANTHER" id="PTHR30450:SF1">
    <property type="entry name" value="D-METHIONINE TRANSPORT SYSTEM PERMEASE PROTEIN METI-RELATED"/>
    <property type="match status" value="1"/>
</dbReference>
<keyword evidence="11" id="KW-1185">Reference proteome</keyword>
<comment type="similarity">
    <text evidence="2">Belongs to the binding-protein-dependent transport system permease family. CysTW subfamily.</text>
</comment>
<dbReference type="InterPro" id="IPR035906">
    <property type="entry name" value="MetI-like_sf"/>
</dbReference>
<dbReference type="FunFam" id="1.10.3720.10:FF:000002">
    <property type="entry name" value="D-methionine ABC transporter permease MetI"/>
    <property type="match status" value="1"/>
</dbReference>
<evidence type="ECO:0000256" key="8">
    <source>
        <dbReference type="RuleBase" id="RU363032"/>
    </source>
</evidence>
<dbReference type="GO" id="GO:0005886">
    <property type="term" value="C:plasma membrane"/>
    <property type="evidence" value="ECO:0007669"/>
    <property type="project" value="UniProtKB-SubCell"/>
</dbReference>
<evidence type="ECO:0000256" key="3">
    <source>
        <dbReference type="ARBA" id="ARBA00022448"/>
    </source>
</evidence>